<comment type="caution">
    <text evidence="3">The sequence shown here is derived from an EMBL/GenBank/DDBJ whole genome shotgun (WGS) entry which is preliminary data.</text>
</comment>
<dbReference type="EMBL" id="SMKZ01000048">
    <property type="protein sequence ID" value="TDE00571.1"/>
    <property type="molecule type" value="Genomic_DNA"/>
</dbReference>
<evidence type="ECO:0000256" key="2">
    <source>
        <dbReference type="SAM" id="SignalP"/>
    </source>
</evidence>
<evidence type="ECO:0000313" key="4">
    <source>
        <dbReference type="Proteomes" id="UP000294739"/>
    </source>
</evidence>
<keyword evidence="2" id="KW-0732">Signal</keyword>
<sequence length="209" mass="22511">MTATTAGRRRFRLAASAVSLAALMALTACSGDSEDQEVASAGDDIVVIPEGTPDDSGDAADDTPTEDTTEDATAEDVEPDDQGLAFAQCMRDNGIDMPDPTGTGEEAFMEAMQVFGDYDREVLRPALDACRDLLPAQATIEQRGPQDEETRLALTECMRDKGVEVPDDVWESGLPEDVDREEFRAALRECREETGVVREETGEGSAQQS</sequence>
<reference evidence="3 4" key="1">
    <citation type="submission" date="2019-03" db="EMBL/GenBank/DDBJ databases">
        <title>Draft genome sequences of novel Actinobacteria.</title>
        <authorList>
            <person name="Sahin N."/>
            <person name="Ay H."/>
            <person name="Saygin H."/>
        </authorList>
    </citation>
    <scope>NUCLEOTIDE SEQUENCE [LARGE SCALE GENOMIC DNA]</scope>
    <source>
        <strain evidence="3 4">5K138</strain>
    </source>
</reference>
<dbReference type="OrthoDB" id="7949713at2"/>
<keyword evidence="4" id="KW-1185">Reference proteome</keyword>
<feature type="signal peptide" evidence="2">
    <location>
        <begin position="1"/>
        <end position="30"/>
    </location>
</feature>
<evidence type="ECO:0008006" key="5">
    <source>
        <dbReference type="Google" id="ProtNLM"/>
    </source>
</evidence>
<dbReference type="RefSeq" id="WP_131899682.1">
    <property type="nucleotide sequence ID" value="NZ_SMKZ01000048.1"/>
</dbReference>
<feature type="region of interest" description="Disordered" evidence="1">
    <location>
        <begin position="31"/>
        <end position="81"/>
    </location>
</feature>
<gene>
    <name evidence="3" type="ORF">E1269_24985</name>
</gene>
<name>A0A4R5CP75_9ACTN</name>
<dbReference type="InParanoid" id="A0A4R5CP75"/>
<proteinExistence type="predicted"/>
<feature type="chain" id="PRO_5038972132" description="Secreted protein" evidence="2">
    <location>
        <begin position="31"/>
        <end position="209"/>
    </location>
</feature>
<protein>
    <recommendedName>
        <fullName evidence="5">Secreted protein</fullName>
    </recommendedName>
</protein>
<accession>A0A4R5CP75</accession>
<dbReference type="Proteomes" id="UP000294739">
    <property type="component" value="Unassembled WGS sequence"/>
</dbReference>
<organism evidence="3 4">
    <name type="scientific">Jiangella asiatica</name>
    <dbReference type="NCBI Taxonomy" id="2530372"/>
    <lineage>
        <taxon>Bacteria</taxon>
        <taxon>Bacillati</taxon>
        <taxon>Actinomycetota</taxon>
        <taxon>Actinomycetes</taxon>
        <taxon>Jiangellales</taxon>
        <taxon>Jiangellaceae</taxon>
        <taxon>Jiangella</taxon>
    </lineage>
</organism>
<evidence type="ECO:0000313" key="3">
    <source>
        <dbReference type="EMBL" id="TDE00571.1"/>
    </source>
</evidence>
<feature type="compositionally biased region" description="Acidic residues" evidence="1">
    <location>
        <begin position="52"/>
        <end position="81"/>
    </location>
</feature>
<dbReference type="AlphaFoldDB" id="A0A4R5CP75"/>
<evidence type="ECO:0000256" key="1">
    <source>
        <dbReference type="SAM" id="MobiDB-lite"/>
    </source>
</evidence>